<sequence>MVKMEDAVIARFEHSGHKFEILVDPNLALDLKHGKSVELSDLLAMDAIYKDANKGEEASEEIVKKVFGTTELKEVVSRIIKNGEVQLTTEQRRQMLEQKRKEIIAFISNNALNPQTKAPHPPLRIENAMNEARIQVDVFQSVQEQIPEILKEIKKIIPISLEKLKVAVKVPAEFAGKAMPVIHKYHASKQEWQSNGSLVAIFELPVGLKNELFNELNHLTHGNVEAKILEN</sequence>
<protein>
    <submittedName>
        <fullName evidence="5">Ribosome assembly factor SBDS</fullName>
    </submittedName>
</protein>
<dbReference type="Pfam" id="PF20268">
    <property type="entry name" value="SBDS_C"/>
    <property type="match status" value="1"/>
</dbReference>
<evidence type="ECO:0000259" key="3">
    <source>
        <dbReference type="Pfam" id="PF09377"/>
    </source>
</evidence>
<dbReference type="SUPFAM" id="SSF89895">
    <property type="entry name" value="FYSH domain"/>
    <property type="match status" value="1"/>
</dbReference>
<dbReference type="Proteomes" id="UP000527315">
    <property type="component" value="Unassembled WGS sequence"/>
</dbReference>
<comment type="caution">
    <text evidence="5">The sequence shown here is derived from an EMBL/GenBank/DDBJ whole genome shotgun (WGS) entry which is preliminary data.</text>
</comment>
<feature type="domain" description="Ribosome maturation protein SDO1/SBDS central" evidence="3">
    <location>
        <begin position="101"/>
        <end position="160"/>
    </location>
</feature>
<feature type="domain" description="Ribosome maturation protein SDO1/SBDS C-terminal" evidence="4">
    <location>
        <begin position="165"/>
        <end position="230"/>
    </location>
</feature>
<dbReference type="InterPro" id="IPR019783">
    <property type="entry name" value="SDO1/SBDS_N"/>
</dbReference>
<evidence type="ECO:0000259" key="2">
    <source>
        <dbReference type="Pfam" id="PF01172"/>
    </source>
</evidence>
<dbReference type="InterPro" id="IPR037188">
    <property type="entry name" value="Sdo1/SBDS_central_sf"/>
</dbReference>
<dbReference type="Gene3D" id="1.10.10.900">
    <property type="entry name" value="SBDS protein C-terminal domain, subdomain 1"/>
    <property type="match status" value="1"/>
</dbReference>
<organism evidence="5 6">
    <name type="scientific">Candidatus Iainarchaeum sp</name>
    <dbReference type="NCBI Taxonomy" id="3101447"/>
    <lineage>
        <taxon>Archaea</taxon>
        <taxon>Candidatus Iainarchaeota</taxon>
        <taxon>Candidatus Iainarchaeia</taxon>
        <taxon>Candidatus Iainarchaeales</taxon>
        <taxon>Candidatus Iainarchaeaceae</taxon>
        <taxon>Candidatus Iainarchaeum</taxon>
    </lineage>
</organism>
<dbReference type="SUPFAM" id="SSF109728">
    <property type="entry name" value="Hypothetical protein AF0491, middle domain"/>
    <property type="match status" value="1"/>
</dbReference>
<evidence type="ECO:0000313" key="5">
    <source>
        <dbReference type="EMBL" id="HIH33543.1"/>
    </source>
</evidence>
<dbReference type="Gene3D" id="3.30.70.240">
    <property type="match status" value="1"/>
</dbReference>
<dbReference type="AlphaFoldDB" id="A0A7J4KU53"/>
<reference evidence="6" key="1">
    <citation type="journal article" date="2020" name="bioRxiv">
        <title>A rank-normalized archaeal taxonomy based on genome phylogeny resolves widespread incomplete and uneven classifications.</title>
        <authorList>
            <person name="Rinke C."/>
            <person name="Chuvochina M."/>
            <person name="Mussig A.J."/>
            <person name="Chaumeil P.-A."/>
            <person name="Waite D.W."/>
            <person name="Whitman W.B."/>
            <person name="Parks D.H."/>
            <person name="Hugenholtz P."/>
        </authorList>
    </citation>
    <scope>NUCLEOTIDE SEQUENCE [LARGE SCALE GENOMIC DNA]</scope>
</reference>
<gene>
    <name evidence="5" type="ORF">HA227_04825</name>
</gene>
<dbReference type="Pfam" id="PF09377">
    <property type="entry name" value="SBDS_domain_II"/>
    <property type="match status" value="1"/>
</dbReference>
<evidence type="ECO:0000313" key="6">
    <source>
        <dbReference type="Proteomes" id="UP000527315"/>
    </source>
</evidence>
<comment type="similarity">
    <text evidence="1">Belongs to the SDO1/SBDS family.</text>
</comment>
<feature type="domain" description="Ribosome maturation protein SDO1/SBDS N-terminal" evidence="2">
    <location>
        <begin position="7"/>
        <end position="93"/>
    </location>
</feature>
<proteinExistence type="inferred from homology"/>
<dbReference type="PANTHER" id="PTHR10927">
    <property type="entry name" value="RIBOSOME MATURATION PROTEIN SBDS"/>
    <property type="match status" value="1"/>
</dbReference>
<evidence type="ECO:0000256" key="1">
    <source>
        <dbReference type="ARBA" id="ARBA00007433"/>
    </source>
</evidence>
<dbReference type="Gene3D" id="3.30.1250.10">
    <property type="entry name" value="Ribosome maturation protein SBDS, N-terminal domain"/>
    <property type="match status" value="1"/>
</dbReference>
<accession>A0A7J4KU53</accession>
<dbReference type="GO" id="GO:0042256">
    <property type="term" value="P:cytosolic ribosome assembly"/>
    <property type="evidence" value="ECO:0007669"/>
    <property type="project" value="InterPro"/>
</dbReference>
<name>A0A7J4KU53_9ARCH</name>
<dbReference type="InterPro" id="IPR046928">
    <property type="entry name" value="SDO1/SBDS_C"/>
</dbReference>
<dbReference type="NCBIfam" id="TIGR00291">
    <property type="entry name" value="RNA_SBDS"/>
    <property type="match status" value="1"/>
</dbReference>
<dbReference type="InterPro" id="IPR035647">
    <property type="entry name" value="EFG_III/V"/>
</dbReference>
<dbReference type="SUPFAM" id="SSF54980">
    <property type="entry name" value="EF-G C-terminal domain-like"/>
    <property type="match status" value="1"/>
</dbReference>
<dbReference type="InterPro" id="IPR036786">
    <property type="entry name" value="Ribosome_mat_SBDS_N_sf"/>
</dbReference>
<dbReference type="EMBL" id="DUFJ01000107">
    <property type="protein sequence ID" value="HIH33543.1"/>
    <property type="molecule type" value="Genomic_DNA"/>
</dbReference>
<evidence type="ECO:0000259" key="4">
    <source>
        <dbReference type="Pfam" id="PF20268"/>
    </source>
</evidence>
<dbReference type="Pfam" id="PF01172">
    <property type="entry name" value="SBDS_N"/>
    <property type="match status" value="1"/>
</dbReference>
<dbReference type="InterPro" id="IPR018978">
    <property type="entry name" value="SDO1/SBDS_central"/>
</dbReference>
<dbReference type="InterPro" id="IPR039100">
    <property type="entry name" value="Sdo1/SBDS-like"/>
</dbReference>
<dbReference type="PANTHER" id="PTHR10927:SF4">
    <property type="entry name" value="RIBOSOME MATURATION PROTEIN SDO1 HOMOLOG"/>
    <property type="match status" value="1"/>
</dbReference>
<dbReference type="InterPro" id="IPR002140">
    <property type="entry name" value="Sdo1/SBDS"/>
</dbReference>